<name>A0A450WI52_9GAMM</name>
<sequence length="138" mass="15785">MKLRLERYSYTPHGTLGRLTLPGGRVLHTLEAPWNNNENNISCIPEGTYPVRRDRTGRFQHWRLQDVPGRTAIEIHGANYYIHPKTGKQEIQGCVTVGMELNTGYIASIRKSRPALDAMHEELGEEGWTLEITQYKPN</sequence>
<proteinExistence type="predicted"/>
<dbReference type="Pfam" id="PF18925">
    <property type="entry name" value="DUF5675"/>
    <property type="match status" value="1"/>
</dbReference>
<dbReference type="InterPro" id="IPR043732">
    <property type="entry name" value="DUF5675"/>
</dbReference>
<reference evidence="2" key="1">
    <citation type="submission" date="2019-02" db="EMBL/GenBank/DDBJ databases">
        <authorList>
            <person name="Gruber-Vodicka R. H."/>
            <person name="Seah K. B. B."/>
        </authorList>
    </citation>
    <scope>NUCLEOTIDE SEQUENCE</scope>
    <source>
        <strain evidence="2">BECK_BY7</strain>
    </source>
</reference>
<feature type="domain" description="DUF5675" evidence="1">
    <location>
        <begin position="5"/>
        <end position="123"/>
    </location>
</feature>
<accession>A0A450WI52</accession>
<dbReference type="AlphaFoldDB" id="A0A450WI52"/>
<evidence type="ECO:0000313" key="2">
    <source>
        <dbReference type="EMBL" id="VFK16709.1"/>
    </source>
</evidence>
<organism evidence="2">
    <name type="scientific">Candidatus Kentrum sp. LFY</name>
    <dbReference type="NCBI Taxonomy" id="2126342"/>
    <lineage>
        <taxon>Bacteria</taxon>
        <taxon>Pseudomonadati</taxon>
        <taxon>Pseudomonadota</taxon>
        <taxon>Gammaproteobacteria</taxon>
        <taxon>Candidatus Kentrum</taxon>
    </lineage>
</organism>
<dbReference type="EMBL" id="CAADFN010000025">
    <property type="protein sequence ID" value="VFK16709.1"/>
    <property type="molecule type" value="Genomic_DNA"/>
</dbReference>
<protein>
    <recommendedName>
        <fullName evidence="1">DUF5675 domain-containing protein</fullName>
    </recommendedName>
</protein>
<evidence type="ECO:0000259" key="1">
    <source>
        <dbReference type="Pfam" id="PF18925"/>
    </source>
</evidence>
<gene>
    <name evidence="2" type="ORF">BECKLFY1418C_GA0070996_102533</name>
</gene>